<organism evidence="1 2">
    <name type="scientific">Plasmopara halstedii</name>
    <name type="common">Downy mildew of sunflower</name>
    <dbReference type="NCBI Taxonomy" id="4781"/>
    <lineage>
        <taxon>Eukaryota</taxon>
        <taxon>Sar</taxon>
        <taxon>Stramenopiles</taxon>
        <taxon>Oomycota</taxon>
        <taxon>Peronosporomycetes</taxon>
        <taxon>Peronosporales</taxon>
        <taxon>Peronosporaceae</taxon>
        <taxon>Plasmopara</taxon>
    </lineage>
</organism>
<reference evidence="2" key="1">
    <citation type="submission" date="2014-09" db="EMBL/GenBank/DDBJ databases">
        <authorList>
            <person name="Sharma Rahul"/>
            <person name="Thines Marco"/>
        </authorList>
    </citation>
    <scope>NUCLEOTIDE SEQUENCE [LARGE SCALE GENOMIC DNA]</scope>
</reference>
<accession>A0A0P1AM23</accession>
<keyword evidence="2" id="KW-1185">Reference proteome</keyword>
<dbReference type="RefSeq" id="XP_024578546.1">
    <property type="nucleotide sequence ID" value="XM_024728029.1"/>
</dbReference>
<evidence type="ECO:0000313" key="1">
    <source>
        <dbReference type="EMBL" id="CEG42177.1"/>
    </source>
</evidence>
<name>A0A0P1AM23_PLAHL</name>
<evidence type="ECO:0000313" key="2">
    <source>
        <dbReference type="Proteomes" id="UP000054928"/>
    </source>
</evidence>
<proteinExistence type="predicted"/>
<protein>
    <submittedName>
        <fullName evidence="1">Uncharacterized protein</fullName>
    </submittedName>
</protein>
<dbReference type="AlphaFoldDB" id="A0A0P1AM23"/>
<sequence>MVYVPLVLAKVSTLILKPSSKGNNVDVDDQQIQQIWAGAIILLVNDVEDRITHARYLQGQGWYFFVSPIVYKIHMSMFGRPKRQNTLTMNTTADFKSDELLHCTEIDHFGKTRC</sequence>
<dbReference type="Proteomes" id="UP000054928">
    <property type="component" value="Unassembled WGS sequence"/>
</dbReference>
<dbReference type="GeneID" id="36407527"/>
<dbReference type="EMBL" id="CCYD01000610">
    <property type="protein sequence ID" value="CEG42177.1"/>
    <property type="molecule type" value="Genomic_DNA"/>
</dbReference>